<evidence type="ECO:0000256" key="8">
    <source>
        <dbReference type="SAM" id="SignalP"/>
    </source>
</evidence>
<comment type="caution">
    <text evidence="9">The sequence shown here is derived from an EMBL/GenBank/DDBJ whole genome shotgun (WGS) entry which is preliminary data.</text>
</comment>
<feature type="transmembrane region" description="Helical" evidence="7">
    <location>
        <begin position="60"/>
        <end position="78"/>
    </location>
</feature>
<evidence type="ECO:0000256" key="6">
    <source>
        <dbReference type="SAM" id="MobiDB-lite"/>
    </source>
</evidence>
<dbReference type="EMBL" id="LQQY01000012">
    <property type="protein sequence ID" value="KZE49822.1"/>
    <property type="molecule type" value="Genomic_DNA"/>
</dbReference>
<feature type="compositionally biased region" description="Basic and acidic residues" evidence="6">
    <location>
        <begin position="189"/>
        <end position="199"/>
    </location>
</feature>
<keyword evidence="2" id="KW-1003">Cell membrane</keyword>
<evidence type="ECO:0000313" key="9">
    <source>
        <dbReference type="EMBL" id="KZE49822.1"/>
    </source>
</evidence>
<evidence type="ECO:0000256" key="5">
    <source>
        <dbReference type="ARBA" id="ARBA00023136"/>
    </source>
</evidence>
<feature type="chain" id="PRO_5043904418" evidence="8">
    <location>
        <begin position="25"/>
        <end position="199"/>
    </location>
</feature>
<gene>
    <name evidence="9" type="ORF">AV649_01990</name>
</gene>
<name>A0A165KQ31_9BACI</name>
<evidence type="ECO:0000313" key="10">
    <source>
        <dbReference type="Proteomes" id="UP000076510"/>
    </source>
</evidence>
<comment type="subcellular location">
    <subcellularLocation>
        <location evidence="1">Cell membrane</location>
    </subcellularLocation>
</comment>
<organism evidence="9 10">
    <name type="scientific">Rossellomorea marisflavi</name>
    <dbReference type="NCBI Taxonomy" id="189381"/>
    <lineage>
        <taxon>Bacteria</taxon>
        <taxon>Bacillati</taxon>
        <taxon>Bacillota</taxon>
        <taxon>Bacilli</taxon>
        <taxon>Bacillales</taxon>
        <taxon>Bacillaceae</taxon>
        <taxon>Rossellomorea</taxon>
    </lineage>
</organism>
<sequence length="199" mass="22379">MRKLLLTLCIMMALVAIWGQTAYAVEDSTKFCIENPDKCNQSDETPVNLAGDTSVTFMDYVKMVGALLFVIALIYGLLKFINQKGRSYQQSKLIHNLGGTTLGGNRSVQLIKVGDEILVVGVGENIQLLKEVEDPSQKEKILSFYEDKPVSPVNWVSKFTNQKGTGSFQSHLKEQLEEMKRGRKTTLGEWKKKRDQSDE</sequence>
<evidence type="ECO:0000256" key="3">
    <source>
        <dbReference type="ARBA" id="ARBA00022692"/>
    </source>
</evidence>
<evidence type="ECO:0000256" key="1">
    <source>
        <dbReference type="ARBA" id="ARBA00004236"/>
    </source>
</evidence>
<keyword evidence="8" id="KW-0732">Signal</keyword>
<proteinExistence type="predicted"/>
<evidence type="ECO:0000256" key="2">
    <source>
        <dbReference type="ARBA" id="ARBA00022475"/>
    </source>
</evidence>
<feature type="signal peptide" evidence="8">
    <location>
        <begin position="1"/>
        <end position="24"/>
    </location>
</feature>
<dbReference type="GO" id="GO:0044781">
    <property type="term" value="P:bacterial-type flagellum organization"/>
    <property type="evidence" value="ECO:0007669"/>
    <property type="project" value="InterPro"/>
</dbReference>
<keyword evidence="5 7" id="KW-0472">Membrane</keyword>
<dbReference type="RefSeq" id="WP_053072123.1">
    <property type="nucleotide sequence ID" value="NZ_JBDOCU010000009.1"/>
</dbReference>
<accession>A0A165KQ31</accession>
<feature type="region of interest" description="Disordered" evidence="6">
    <location>
        <begin position="179"/>
        <end position="199"/>
    </location>
</feature>
<protein>
    <submittedName>
        <fullName evidence="9">Uncharacterized protein</fullName>
    </submittedName>
</protein>
<dbReference type="InterPro" id="IPR022781">
    <property type="entry name" value="Flagellar_biosynth_FliO"/>
</dbReference>
<evidence type="ECO:0000256" key="7">
    <source>
        <dbReference type="SAM" id="Phobius"/>
    </source>
</evidence>
<keyword evidence="3 7" id="KW-0812">Transmembrane</keyword>
<keyword evidence="4 7" id="KW-1133">Transmembrane helix</keyword>
<dbReference type="Proteomes" id="UP000076510">
    <property type="component" value="Unassembled WGS sequence"/>
</dbReference>
<dbReference type="OrthoDB" id="2376965at2"/>
<dbReference type="GO" id="GO:0016020">
    <property type="term" value="C:membrane"/>
    <property type="evidence" value="ECO:0007669"/>
    <property type="project" value="InterPro"/>
</dbReference>
<reference evidence="10" key="1">
    <citation type="submission" date="2016-01" db="EMBL/GenBank/DDBJ databases">
        <title>Whole genome sequencing of Bhargavaea cecembensis T14.</title>
        <authorList>
            <person name="Hong K.W."/>
        </authorList>
    </citation>
    <scope>NUCLEOTIDE SEQUENCE [LARGE SCALE GENOMIC DNA]</scope>
    <source>
        <strain evidence="10">M19</strain>
    </source>
</reference>
<evidence type="ECO:0000256" key="4">
    <source>
        <dbReference type="ARBA" id="ARBA00022989"/>
    </source>
</evidence>
<dbReference type="Pfam" id="PF04347">
    <property type="entry name" value="FliO"/>
    <property type="match status" value="1"/>
</dbReference>
<dbReference type="AlphaFoldDB" id="A0A165KQ31"/>